<proteinExistence type="predicted"/>
<dbReference type="Pfam" id="PF04072">
    <property type="entry name" value="LCM"/>
    <property type="match status" value="1"/>
</dbReference>
<evidence type="ECO:0000256" key="1">
    <source>
        <dbReference type="ARBA" id="ARBA00022603"/>
    </source>
</evidence>
<dbReference type="PIRSF" id="PIRSF028177">
    <property type="entry name" value="Polyketide_synth_Omtfrase_TcmP"/>
    <property type="match status" value="1"/>
</dbReference>
<evidence type="ECO:0000256" key="2">
    <source>
        <dbReference type="ARBA" id="ARBA00022679"/>
    </source>
</evidence>
<comment type="caution">
    <text evidence="3">The sequence shown here is derived from an EMBL/GenBank/DDBJ whole genome shotgun (WGS) entry which is preliminary data.</text>
</comment>
<dbReference type="SUPFAM" id="SSF53335">
    <property type="entry name" value="S-adenosyl-L-methionine-dependent methyltransferases"/>
    <property type="match status" value="1"/>
</dbReference>
<dbReference type="OrthoDB" id="9800233at2"/>
<accession>A0A315Y009</accession>
<evidence type="ECO:0000313" key="3">
    <source>
        <dbReference type="EMBL" id="PWJ13028.1"/>
    </source>
</evidence>
<gene>
    <name evidence="3" type="ORF">IE37_01527</name>
</gene>
<organism evidence="3 4">
    <name type="scientific">Ruminococcus flavefaciens</name>
    <dbReference type="NCBI Taxonomy" id="1265"/>
    <lineage>
        <taxon>Bacteria</taxon>
        <taxon>Bacillati</taxon>
        <taxon>Bacillota</taxon>
        <taxon>Clostridia</taxon>
        <taxon>Eubacteriales</taxon>
        <taxon>Oscillospiraceae</taxon>
        <taxon>Ruminococcus</taxon>
    </lineage>
</organism>
<dbReference type="PANTHER" id="PTHR43619:SF2">
    <property type="entry name" value="S-ADENOSYL-L-METHIONINE-DEPENDENT METHYLTRANSFERASES SUPERFAMILY PROTEIN"/>
    <property type="match status" value="1"/>
</dbReference>
<dbReference type="AlphaFoldDB" id="A0A315Y009"/>
<reference evidence="3 4" key="1">
    <citation type="submission" date="2018-05" db="EMBL/GenBank/DDBJ databases">
        <title>The Hungate 1000. A catalogue of reference genomes from the rumen microbiome.</title>
        <authorList>
            <person name="Kelly W."/>
        </authorList>
    </citation>
    <scope>NUCLEOTIDE SEQUENCE [LARGE SCALE GENOMIC DNA]</scope>
    <source>
        <strain evidence="3 4">SAb67</strain>
    </source>
</reference>
<evidence type="ECO:0000313" key="4">
    <source>
        <dbReference type="Proteomes" id="UP000245720"/>
    </source>
</evidence>
<keyword evidence="1 3" id="KW-0489">Methyltransferase</keyword>
<dbReference type="EMBL" id="QGDI01000005">
    <property type="protein sequence ID" value="PWJ13028.1"/>
    <property type="molecule type" value="Genomic_DNA"/>
</dbReference>
<dbReference type="InterPro" id="IPR029063">
    <property type="entry name" value="SAM-dependent_MTases_sf"/>
</dbReference>
<name>A0A315Y009_RUMFL</name>
<dbReference type="InterPro" id="IPR007213">
    <property type="entry name" value="Ppm1/Ppm2/Tcmp"/>
</dbReference>
<protein>
    <submittedName>
        <fullName evidence="3">O-methyltransferase involved in polyketide biosynthesis</fullName>
    </submittedName>
</protein>
<dbReference type="Gene3D" id="3.40.50.150">
    <property type="entry name" value="Vaccinia Virus protein VP39"/>
    <property type="match status" value="1"/>
</dbReference>
<dbReference type="GO" id="GO:0032259">
    <property type="term" value="P:methylation"/>
    <property type="evidence" value="ECO:0007669"/>
    <property type="project" value="UniProtKB-KW"/>
</dbReference>
<dbReference type="RefSeq" id="WP_109726314.1">
    <property type="nucleotide sequence ID" value="NZ_QGDI01000005.1"/>
</dbReference>
<dbReference type="GO" id="GO:0008168">
    <property type="term" value="F:methyltransferase activity"/>
    <property type="evidence" value="ECO:0007669"/>
    <property type="project" value="UniProtKB-KW"/>
</dbReference>
<sequence>MELKLGDVQETALIPLAIKADESKRSDHRIYDAKAVEIIDGLGIDTKKYDKYMSHEGVVARTILFDNEVKKLLEKYPDAVCVNIGCGFDDRFSRVDNGRVRWYNIDLPDSIELRKKVFSEREREFMKAGDLTGTEWTEGIPNEGVTIIIAEGLLMYFSEEQVSSLFEHICSYFGNGYILAEIMHPFAVKNSSHHDTVKNTKASFGWGIESGREAESLCSGLSFVKEINFFEEIKKYSLIGKIGSKLFNKVMDRLAVYRFER</sequence>
<keyword evidence="2 3" id="KW-0808">Transferase</keyword>
<dbReference type="Proteomes" id="UP000245720">
    <property type="component" value="Unassembled WGS sequence"/>
</dbReference>
<dbReference type="InterPro" id="IPR016874">
    <property type="entry name" value="TcmP-like"/>
</dbReference>
<dbReference type="PANTHER" id="PTHR43619">
    <property type="entry name" value="S-ADENOSYL-L-METHIONINE-DEPENDENT METHYLTRANSFERASE YKTD-RELATED"/>
    <property type="match status" value="1"/>
</dbReference>